<keyword evidence="4" id="KW-1185">Reference proteome</keyword>
<evidence type="ECO:0000313" key="3">
    <source>
        <dbReference type="EMBL" id="KAG8535536.1"/>
    </source>
</evidence>
<accession>A0AAV6YND6</accession>
<evidence type="ECO:0000313" key="4">
    <source>
        <dbReference type="Proteomes" id="UP000824782"/>
    </source>
</evidence>
<dbReference type="GO" id="GO:0036038">
    <property type="term" value="C:MKS complex"/>
    <property type="evidence" value="ECO:0007669"/>
    <property type="project" value="TreeGrafter"/>
</dbReference>
<feature type="domain" description="Tectonic-1-3" evidence="2">
    <location>
        <begin position="1"/>
        <end position="48"/>
    </location>
</feature>
<dbReference type="AlphaFoldDB" id="A0AAV6YND6"/>
<dbReference type="EMBL" id="WNYA01064149">
    <property type="protein sequence ID" value="KAG8535536.1"/>
    <property type="molecule type" value="Genomic_DNA"/>
</dbReference>
<protein>
    <recommendedName>
        <fullName evidence="2">Tectonic-1-3 domain-containing protein</fullName>
    </recommendedName>
</protein>
<dbReference type="GO" id="GO:1904491">
    <property type="term" value="P:protein localization to ciliary transition zone"/>
    <property type="evidence" value="ECO:0007669"/>
    <property type="project" value="TreeGrafter"/>
</dbReference>
<comment type="caution">
    <text evidence="3">The sequence shown here is derived from an EMBL/GenBank/DDBJ whole genome shotgun (WGS) entry which is preliminary data.</text>
</comment>
<dbReference type="InterPro" id="IPR040354">
    <property type="entry name" value="TCTN1-3"/>
</dbReference>
<gene>
    <name evidence="3" type="ORF">GDO81_028329</name>
</gene>
<dbReference type="Proteomes" id="UP000824782">
    <property type="component" value="Unassembled WGS sequence"/>
</dbReference>
<feature type="non-terminal residue" evidence="3">
    <location>
        <position position="1"/>
    </location>
</feature>
<organism evidence="3 4">
    <name type="scientific">Engystomops pustulosus</name>
    <name type="common">Tungara frog</name>
    <name type="synonym">Physalaemus pustulosus</name>
    <dbReference type="NCBI Taxonomy" id="76066"/>
    <lineage>
        <taxon>Eukaryota</taxon>
        <taxon>Metazoa</taxon>
        <taxon>Chordata</taxon>
        <taxon>Craniata</taxon>
        <taxon>Vertebrata</taxon>
        <taxon>Euteleostomi</taxon>
        <taxon>Amphibia</taxon>
        <taxon>Batrachia</taxon>
        <taxon>Anura</taxon>
        <taxon>Neobatrachia</taxon>
        <taxon>Hyloidea</taxon>
        <taxon>Leptodactylidae</taxon>
        <taxon>Leiuperinae</taxon>
        <taxon>Engystomops</taxon>
    </lineage>
</organism>
<sequence>YGSPILTPSSYLKLPAPLGTGECTDSNPVGFLESQDFTCVRTIPLENCSIPVLTLATYKNIEVLTVST</sequence>
<dbReference type="Pfam" id="PF07773">
    <property type="entry name" value="TCTN_DUF1619"/>
    <property type="match status" value="1"/>
</dbReference>
<proteinExistence type="predicted"/>
<evidence type="ECO:0000256" key="1">
    <source>
        <dbReference type="ARBA" id="ARBA00011495"/>
    </source>
</evidence>
<name>A0AAV6YND6_ENGPU</name>
<dbReference type="PANTHER" id="PTHR14611:SF1">
    <property type="entry name" value="TECTONIC-1"/>
    <property type="match status" value="1"/>
</dbReference>
<comment type="subunit">
    <text evidence="1">Part of the tectonic-like complex (also named B9 complex).</text>
</comment>
<reference evidence="3" key="1">
    <citation type="thesis" date="2020" institute="ProQuest LLC" country="789 East Eisenhower Parkway, Ann Arbor, MI, USA">
        <title>Comparative Genomics and Chromosome Evolution.</title>
        <authorList>
            <person name="Mudd A.B."/>
        </authorList>
    </citation>
    <scope>NUCLEOTIDE SEQUENCE</scope>
    <source>
        <strain evidence="3">237g6f4</strain>
        <tissue evidence="3">Blood</tissue>
    </source>
</reference>
<dbReference type="PANTHER" id="PTHR14611">
    <property type="entry name" value="TECTONIC FAMILY MEMBER"/>
    <property type="match status" value="1"/>
</dbReference>
<dbReference type="GO" id="GO:0060271">
    <property type="term" value="P:cilium assembly"/>
    <property type="evidence" value="ECO:0007669"/>
    <property type="project" value="TreeGrafter"/>
</dbReference>
<evidence type="ECO:0000259" key="2">
    <source>
        <dbReference type="Pfam" id="PF07773"/>
    </source>
</evidence>
<dbReference type="InterPro" id="IPR011677">
    <property type="entry name" value="TCTN1-3_dom"/>
</dbReference>